<organism evidence="7 11">
    <name type="scientific">Rotaria socialis</name>
    <dbReference type="NCBI Taxonomy" id="392032"/>
    <lineage>
        <taxon>Eukaryota</taxon>
        <taxon>Metazoa</taxon>
        <taxon>Spiralia</taxon>
        <taxon>Gnathifera</taxon>
        <taxon>Rotifera</taxon>
        <taxon>Eurotatoria</taxon>
        <taxon>Bdelloidea</taxon>
        <taxon>Philodinida</taxon>
        <taxon>Philodinidae</taxon>
        <taxon>Rotaria</taxon>
    </lineage>
</organism>
<dbReference type="PANTHER" id="PTHR45641">
    <property type="entry name" value="TETRATRICOPEPTIDE REPEAT PROTEIN (AFU_ORTHOLOGUE AFUA_6G03870)"/>
    <property type="match status" value="1"/>
</dbReference>
<gene>
    <name evidence="7" type="ORF">GRG538_LOCUS12231</name>
    <name evidence="9" type="ORF">HFQ381_LOCUS26119</name>
    <name evidence="6" type="ORF">LUA448_LOCUS10806</name>
    <name evidence="10" type="ORF">QYT958_LOCUS17580</name>
    <name evidence="5" type="ORF">TIS948_LOCUS2987</name>
    <name evidence="8" type="ORF">UJA718_LOCUS13102</name>
</gene>
<keyword evidence="2 3" id="KW-0802">TPR repeat</keyword>
<evidence type="ECO:0000256" key="1">
    <source>
        <dbReference type="ARBA" id="ARBA00022737"/>
    </source>
</evidence>
<accession>A0A818C9X2</accession>
<dbReference type="PROSITE" id="PS51996">
    <property type="entry name" value="TR_MART"/>
    <property type="match status" value="1"/>
</dbReference>
<dbReference type="EMBL" id="CAJOBR010002677">
    <property type="protein sequence ID" value="CAF4697580.1"/>
    <property type="molecule type" value="Genomic_DNA"/>
</dbReference>
<dbReference type="Pfam" id="PF03496">
    <property type="entry name" value="ADPrib_exo_Tox"/>
    <property type="match status" value="1"/>
</dbReference>
<dbReference type="Proteomes" id="UP000663833">
    <property type="component" value="Unassembled WGS sequence"/>
</dbReference>
<protein>
    <recommendedName>
        <fullName evidence="4">ADP ribosyltransferase domain-containing protein</fullName>
    </recommendedName>
</protein>
<evidence type="ECO:0000256" key="3">
    <source>
        <dbReference type="PROSITE-ProRule" id="PRU00339"/>
    </source>
</evidence>
<reference evidence="7" key="1">
    <citation type="submission" date="2021-02" db="EMBL/GenBank/DDBJ databases">
        <authorList>
            <person name="Nowell W R."/>
        </authorList>
    </citation>
    <scope>NUCLEOTIDE SEQUENCE</scope>
</reference>
<comment type="caution">
    <text evidence="7">The sequence shown here is derived from an EMBL/GenBank/DDBJ whole genome shotgun (WGS) entry which is preliminary data.</text>
</comment>
<feature type="repeat" description="TPR" evidence="3">
    <location>
        <begin position="511"/>
        <end position="544"/>
    </location>
</feature>
<dbReference type="Proteomes" id="UP000663873">
    <property type="component" value="Unassembled WGS sequence"/>
</dbReference>
<dbReference type="SUPFAM" id="SSF48452">
    <property type="entry name" value="TPR-like"/>
    <property type="match status" value="1"/>
</dbReference>
<dbReference type="InterPro" id="IPR019734">
    <property type="entry name" value="TPR_rpt"/>
</dbReference>
<dbReference type="SUPFAM" id="SSF56399">
    <property type="entry name" value="ADP-ribosylation"/>
    <property type="match status" value="1"/>
</dbReference>
<evidence type="ECO:0000313" key="9">
    <source>
        <dbReference type="EMBL" id="CAF4479369.1"/>
    </source>
</evidence>
<evidence type="ECO:0000313" key="7">
    <source>
        <dbReference type="EMBL" id="CAF3426223.1"/>
    </source>
</evidence>
<dbReference type="Pfam" id="PF13424">
    <property type="entry name" value="TPR_12"/>
    <property type="match status" value="1"/>
</dbReference>
<dbReference type="AlphaFoldDB" id="A0A818C9X2"/>
<dbReference type="SMART" id="SM00028">
    <property type="entry name" value="TPR"/>
    <property type="match status" value="3"/>
</dbReference>
<evidence type="ECO:0000313" key="12">
    <source>
        <dbReference type="Proteomes" id="UP000663873"/>
    </source>
</evidence>
<proteinExistence type="predicted"/>
<dbReference type="PROSITE" id="PS50293">
    <property type="entry name" value="TPR_REGION"/>
    <property type="match status" value="1"/>
</dbReference>
<dbReference type="PROSITE" id="PS50005">
    <property type="entry name" value="TPR"/>
    <property type="match status" value="2"/>
</dbReference>
<dbReference type="PANTHER" id="PTHR45641:SF19">
    <property type="entry name" value="NEPHROCYSTIN-3"/>
    <property type="match status" value="1"/>
</dbReference>
<dbReference type="EMBL" id="CAJOBO010003061">
    <property type="protein sequence ID" value="CAF4479369.1"/>
    <property type="molecule type" value="Genomic_DNA"/>
</dbReference>
<dbReference type="Gene3D" id="3.90.176.10">
    <property type="entry name" value="Toxin ADP-ribosyltransferase, Chain A, domain 1"/>
    <property type="match status" value="1"/>
</dbReference>
<dbReference type="Proteomes" id="UP000663851">
    <property type="component" value="Unassembled WGS sequence"/>
</dbReference>
<evidence type="ECO:0000313" key="5">
    <source>
        <dbReference type="EMBL" id="CAF3031156.1"/>
    </source>
</evidence>
<dbReference type="InterPro" id="IPR011990">
    <property type="entry name" value="TPR-like_helical_dom_sf"/>
</dbReference>
<keyword evidence="1" id="KW-0677">Repeat</keyword>
<evidence type="ECO:0000259" key="4">
    <source>
        <dbReference type="Pfam" id="PF03496"/>
    </source>
</evidence>
<dbReference type="Gene3D" id="1.25.40.10">
    <property type="entry name" value="Tetratricopeptide repeat domain"/>
    <property type="match status" value="1"/>
</dbReference>
<dbReference type="OrthoDB" id="10031529at2759"/>
<sequence length="546" mass="63779">MDEEKSKQMPIPSNDSRRTIEVQSNNVVVRPVKLLQQRIVQNFLIVWVDPTIDESNKDCQNSISQLRRIINTIYLFTEIDECVDFLSEIHDEKVLMIVYCTFAEQILPCINDMQQLDSIYILCNNKAQHDQWIADWSKVRSVFTQINQIYESLKQGARRCDQDSISFSIISTNEVANKNLDQLDSLFMYTQLFKEIVLETEYGEQDIIEFAEYYRNINVNNDHVSNNVDTFKLEYHVRSPIWWYTSQSFLYPMLNRALHLQEVDTIIKIGFFIKDLYRHIEQLHSAQKDALQGWLFTVYRGQVMTTVDFEKVHKTKGGLISFNQFLPTSIDRDVSIMFAESNPKQLNTIGILFEITIDHSISSVSYASIDKVSRFQEEKEILFSMHTVFRIGEIKQIGNNERLWQVNLKLTADDDELLGALTERTREETRGPTGWYRLGTLLAKLNQFDKAEKVYMLLLDSKSNDAIKGSLYNQLGYIKHCQSDHRMAIMFYEKSFQIFQETLSSDHPDLATFHNNIGLVYENMGEYSKALSFYEKAVDIYHKTLP</sequence>
<feature type="repeat" description="TPR" evidence="3">
    <location>
        <begin position="432"/>
        <end position="465"/>
    </location>
</feature>
<dbReference type="Pfam" id="PF13181">
    <property type="entry name" value="TPR_8"/>
    <property type="match status" value="1"/>
</dbReference>
<dbReference type="EMBL" id="CAJNYT010001711">
    <property type="protein sequence ID" value="CAF3426223.1"/>
    <property type="molecule type" value="Genomic_DNA"/>
</dbReference>
<evidence type="ECO:0000313" key="6">
    <source>
        <dbReference type="EMBL" id="CAF3328919.1"/>
    </source>
</evidence>
<evidence type="ECO:0000256" key="2">
    <source>
        <dbReference type="ARBA" id="ARBA00022803"/>
    </source>
</evidence>
<evidence type="ECO:0000313" key="8">
    <source>
        <dbReference type="EMBL" id="CAF4308440.1"/>
    </source>
</evidence>
<dbReference type="EMBL" id="CAJNYD010001302">
    <property type="protein sequence ID" value="CAF3328919.1"/>
    <property type="molecule type" value="Genomic_DNA"/>
</dbReference>
<dbReference type="Proteomes" id="UP000663872">
    <property type="component" value="Unassembled WGS sequence"/>
</dbReference>
<feature type="domain" description="ADP ribosyltransferase" evidence="4">
    <location>
        <begin position="251"/>
        <end position="404"/>
    </location>
</feature>
<dbReference type="EMBL" id="CAJOBP010001748">
    <property type="protein sequence ID" value="CAF4308440.1"/>
    <property type="molecule type" value="Genomic_DNA"/>
</dbReference>
<evidence type="ECO:0000313" key="10">
    <source>
        <dbReference type="EMBL" id="CAF4697580.1"/>
    </source>
</evidence>
<keyword evidence="12" id="KW-1185">Reference proteome</keyword>
<dbReference type="Proteomes" id="UP000663825">
    <property type="component" value="Unassembled WGS sequence"/>
</dbReference>
<dbReference type="InterPro" id="IPR003540">
    <property type="entry name" value="ADP-ribosyltransferase"/>
</dbReference>
<dbReference type="GO" id="GO:0005576">
    <property type="term" value="C:extracellular region"/>
    <property type="evidence" value="ECO:0007669"/>
    <property type="project" value="InterPro"/>
</dbReference>
<evidence type="ECO:0000313" key="11">
    <source>
        <dbReference type="Proteomes" id="UP000663872"/>
    </source>
</evidence>
<dbReference type="EMBL" id="CAJNXB010000160">
    <property type="protein sequence ID" value="CAF3031156.1"/>
    <property type="molecule type" value="Genomic_DNA"/>
</dbReference>
<name>A0A818C9X2_9BILA</name>
<dbReference type="Proteomes" id="UP000663848">
    <property type="component" value="Unassembled WGS sequence"/>
</dbReference>